<feature type="compositionally biased region" description="Pro residues" evidence="1">
    <location>
        <begin position="52"/>
        <end position="62"/>
    </location>
</feature>
<evidence type="ECO:0000313" key="3">
    <source>
        <dbReference type="Proteomes" id="UP000186309"/>
    </source>
</evidence>
<feature type="compositionally biased region" description="Basic and acidic residues" evidence="1">
    <location>
        <begin position="341"/>
        <end position="353"/>
    </location>
</feature>
<dbReference type="Pfam" id="PF13365">
    <property type="entry name" value="Trypsin_2"/>
    <property type="match status" value="1"/>
</dbReference>
<dbReference type="Gene3D" id="2.40.10.120">
    <property type="match status" value="1"/>
</dbReference>
<reference evidence="3" key="1">
    <citation type="submission" date="2016-12" db="EMBL/GenBank/DDBJ databases">
        <title>Comparative genomics of four Isosphaeraceae planctomycetes: a common pool of plasmids and glycoside hydrolase genes.</title>
        <authorList>
            <person name="Ivanova A."/>
        </authorList>
    </citation>
    <scope>NUCLEOTIDE SEQUENCE [LARGE SCALE GENOMIC DNA]</scope>
    <source>
        <strain evidence="3">PX4</strain>
    </source>
</reference>
<accession>A0A1U7CMD9</accession>
<feature type="region of interest" description="Disordered" evidence="1">
    <location>
        <begin position="299"/>
        <end position="354"/>
    </location>
</feature>
<proteinExistence type="predicted"/>
<dbReference type="OrthoDB" id="292254at2"/>
<protein>
    <recommendedName>
        <fullName evidence="4">Trypsin-like peptidase domain-containing protein</fullName>
    </recommendedName>
</protein>
<keyword evidence="3" id="KW-1185">Reference proteome</keyword>
<feature type="region of interest" description="Disordered" evidence="1">
    <location>
        <begin position="40"/>
        <end position="62"/>
    </location>
</feature>
<gene>
    <name evidence="2" type="ORF">BSF38_01569</name>
</gene>
<dbReference type="KEGG" id="pbor:BSF38_01569"/>
<dbReference type="AlphaFoldDB" id="A0A1U7CMD9"/>
<organism evidence="2 3">
    <name type="scientific">Paludisphaera borealis</name>
    <dbReference type="NCBI Taxonomy" id="1387353"/>
    <lineage>
        <taxon>Bacteria</taxon>
        <taxon>Pseudomonadati</taxon>
        <taxon>Planctomycetota</taxon>
        <taxon>Planctomycetia</taxon>
        <taxon>Isosphaerales</taxon>
        <taxon>Isosphaeraceae</taxon>
        <taxon>Paludisphaera</taxon>
    </lineage>
</organism>
<sequence>MPTILACTCGSSVSVQSPSRAGKVRYSTCGKILIFPNPHASDLNRRRSASPTVPPPLPVPGRMPPPVAGTHFARRFSRIPLLELLVRVAGGSKGSSTASRATIIGLGSLEVAFPPPRGGRIAQLDPNSGPPEPDRATARAAEAPALSTREIVARSEASVALIRGRDGMGTGFLARRRILITNAHVIRGELIGSLEIHFPGADDGLKGLLAARLLDLDEDSPRDLAILEVATDLPPLPLAEAYAFRKGEDITVIGNPGLGATVTFENALTHGVLSTQTKLGDQRFYQLGAAINPGKLGRAGDRFARLGDRDRHGDRPKGTSDQVLRSDRRRHQHADVNGSDRPGRADRDREKAQRRALLVASTPWAPAISRCWIFMHRASRPRPPGEIPRSRR</sequence>
<feature type="compositionally biased region" description="Basic and acidic residues" evidence="1">
    <location>
        <begin position="299"/>
        <end position="318"/>
    </location>
</feature>
<dbReference type="InterPro" id="IPR009003">
    <property type="entry name" value="Peptidase_S1_PA"/>
</dbReference>
<dbReference type="EMBL" id="CP019082">
    <property type="protein sequence ID" value="APW60105.1"/>
    <property type="molecule type" value="Genomic_DNA"/>
</dbReference>
<dbReference type="Proteomes" id="UP000186309">
    <property type="component" value="Chromosome"/>
</dbReference>
<feature type="region of interest" description="Disordered" evidence="1">
    <location>
        <begin position="117"/>
        <end position="136"/>
    </location>
</feature>
<name>A0A1U7CMD9_9BACT</name>
<dbReference type="STRING" id="1387353.BSF38_01569"/>
<evidence type="ECO:0000313" key="2">
    <source>
        <dbReference type="EMBL" id="APW60105.1"/>
    </source>
</evidence>
<evidence type="ECO:0008006" key="4">
    <source>
        <dbReference type="Google" id="ProtNLM"/>
    </source>
</evidence>
<dbReference type="SUPFAM" id="SSF50494">
    <property type="entry name" value="Trypsin-like serine proteases"/>
    <property type="match status" value="1"/>
</dbReference>
<evidence type="ECO:0000256" key="1">
    <source>
        <dbReference type="SAM" id="MobiDB-lite"/>
    </source>
</evidence>